<sequence>MQKYKDSEQSGVRTWRSLHLIHNCGKLVTEPEINSHLTWCQENGSVKSLQFIPLYCHYGRYGGTRYTSKLKMNCSRLVRTQALVVVCRNQRKRMIIYYSQRMNTLTLLHNYPLPRIEDVIRNVTIYQV</sequence>
<evidence type="ECO:0000313" key="2">
    <source>
        <dbReference type="Proteomes" id="UP000055024"/>
    </source>
</evidence>
<reference evidence="1 2" key="1">
    <citation type="submission" date="2015-01" db="EMBL/GenBank/DDBJ databases">
        <title>Evolution of Trichinella species and genotypes.</title>
        <authorList>
            <person name="Korhonen P.K."/>
            <person name="Edoardo P."/>
            <person name="Giuseppe L.R."/>
            <person name="Gasser R.B."/>
        </authorList>
    </citation>
    <scope>NUCLEOTIDE SEQUENCE [LARGE SCALE GENOMIC DNA]</scope>
    <source>
        <strain evidence="1">ISS1029</strain>
    </source>
</reference>
<evidence type="ECO:0000313" key="1">
    <source>
        <dbReference type="EMBL" id="KRZ06231.1"/>
    </source>
</evidence>
<dbReference type="EMBL" id="JYDP01000123">
    <property type="protein sequence ID" value="KRZ06231.1"/>
    <property type="molecule type" value="Genomic_DNA"/>
</dbReference>
<name>A0A0V1H6P7_9BILA</name>
<dbReference type="EMBL" id="JYDP01000123">
    <property type="protein sequence ID" value="KRZ06232.1"/>
    <property type="molecule type" value="Genomic_DNA"/>
</dbReference>
<organism evidence="1 2">
    <name type="scientific">Trichinella zimbabwensis</name>
    <dbReference type="NCBI Taxonomy" id="268475"/>
    <lineage>
        <taxon>Eukaryota</taxon>
        <taxon>Metazoa</taxon>
        <taxon>Ecdysozoa</taxon>
        <taxon>Nematoda</taxon>
        <taxon>Enoplea</taxon>
        <taxon>Dorylaimia</taxon>
        <taxon>Trichinellida</taxon>
        <taxon>Trichinellidae</taxon>
        <taxon>Trichinella</taxon>
    </lineage>
</organism>
<accession>A0A0V1H6P7</accession>
<protein>
    <submittedName>
        <fullName evidence="1">Uncharacterized protein</fullName>
    </submittedName>
</protein>
<comment type="caution">
    <text evidence="1">The sequence shown here is derived from an EMBL/GenBank/DDBJ whole genome shotgun (WGS) entry which is preliminary data.</text>
</comment>
<dbReference type="AlphaFoldDB" id="A0A0V1H6P7"/>
<keyword evidence="2" id="KW-1185">Reference proteome</keyword>
<dbReference type="OrthoDB" id="5834318at2759"/>
<proteinExistence type="predicted"/>
<dbReference type="Proteomes" id="UP000055024">
    <property type="component" value="Unassembled WGS sequence"/>
</dbReference>
<gene>
    <name evidence="1" type="ORF">T11_2234</name>
</gene>